<protein>
    <submittedName>
        <fullName evidence="1">Uncharacterized protein</fullName>
    </submittedName>
</protein>
<accession>A0A3M4LTI8</accession>
<gene>
    <name evidence="1" type="ORF">ALQ04_03993</name>
</gene>
<dbReference type="EMBL" id="RBRE01000058">
    <property type="protein sequence ID" value="RMQ44766.1"/>
    <property type="molecule type" value="Genomic_DNA"/>
</dbReference>
<sequence>MQHAVSDFKEVTMPPILLCNIEDSLLKTFDELVQTANHGRQYHLQSAVECYVETEISYLSDIEEGVADAAAGRLTDFEVVKAEWMASLANNHVD</sequence>
<name>A0A3M4LTI8_PSECI</name>
<reference evidence="1 2" key="1">
    <citation type="submission" date="2018-08" db="EMBL/GenBank/DDBJ databases">
        <title>Recombination of ecologically and evolutionarily significant loci maintains genetic cohesion in the Pseudomonas syringae species complex.</title>
        <authorList>
            <person name="Dillon M."/>
            <person name="Thakur S."/>
            <person name="Almeida R.N.D."/>
            <person name="Weir B.S."/>
            <person name="Guttman D.S."/>
        </authorList>
    </citation>
    <scope>NUCLEOTIDE SEQUENCE [LARGE SCALE GENOMIC DNA]</scope>
    <source>
        <strain evidence="1 2">ICMP 3353</strain>
    </source>
</reference>
<organism evidence="1 2">
    <name type="scientific">Pseudomonas cichorii</name>
    <dbReference type="NCBI Taxonomy" id="36746"/>
    <lineage>
        <taxon>Bacteria</taxon>
        <taxon>Pseudomonadati</taxon>
        <taxon>Pseudomonadota</taxon>
        <taxon>Gammaproteobacteria</taxon>
        <taxon>Pseudomonadales</taxon>
        <taxon>Pseudomonadaceae</taxon>
        <taxon>Pseudomonas</taxon>
    </lineage>
</organism>
<evidence type="ECO:0000313" key="2">
    <source>
        <dbReference type="Proteomes" id="UP000277236"/>
    </source>
</evidence>
<proteinExistence type="predicted"/>
<comment type="caution">
    <text evidence="1">The sequence shown here is derived from an EMBL/GenBank/DDBJ whole genome shotgun (WGS) entry which is preliminary data.</text>
</comment>
<dbReference type="Proteomes" id="UP000277236">
    <property type="component" value="Unassembled WGS sequence"/>
</dbReference>
<evidence type="ECO:0000313" key="1">
    <source>
        <dbReference type="EMBL" id="RMQ44766.1"/>
    </source>
</evidence>
<dbReference type="AlphaFoldDB" id="A0A3M4LTI8"/>